<dbReference type="InterPro" id="IPR001638">
    <property type="entry name" value="Solute-binding_3/MltF_N"/>
</dbReference>
<feature type="signal peptide" evidence="2">
    <location>
        <begin position="1"/>
        <end position="38"/>
    </location>
</feature>
<keyword evidence="5" id="KW-1185">Reference proteome</keyword>
<dbReference type="OrthoDB" id="7708309at2"/>
<dbReference type="InterPro" id="IPR037298">
    <property type="entry name" value="PheC_PBP2"/>
</dbReference>
<dbReference type="SUPFAM" id="SSF53850">
    <property type="entry name" value="Periplasmic binding protein-like II"/>
    <property type="match status" value="1"/>
</dbReference>
<name>A0A1H2PP70_9BURK</name>
<dbReference type="Pfam" id="PF00497">
    <property type="entry name" value="SBP_bac_3"/>
    <property type="match status" value="1"/>
</dbReference>
<keyword evidence="1 2" id="KW-0732">Signal</keyword>
<evidence type="ECO:0000313" key="4">
    <source>
        <dbReference type="EMBL" id="SDV48533.1"/>
    </source>
</evidence>
<protein>
    <submittedName>
        <fullName evidence="4">Cyclohexadienyl dehydratase</fullName>
    </submittedName>
</protein>
<evidence type="ECO:0000313" key="5">
    <source>
        <dbReference type="Proteomes" id="UP000243719"/>
    </source>
</evidence>
<dbReference type="RefSeq" id="WP_091907725.1">
    <property type="nucleotide sequence ID" value="NZ_FNLO01000005.1"/>
</dbReference>
<evidence type="ECO:0000259" key="3">
    <source>
        <dbReference type="SMART" id="SM00062"/>
    </source>
</evidence>
<feature type="domain" description="Solute-binding protein family 3/N-terminal" evidence="3">
    <location>
        <begin position="60"/>
        <end position="281"/>
    </location>
</feature>
<reference evidence="5" key="1">
    <citation type="submission" date="2016-09" db="EMBL/GenBank/DDBJ databases">
        <authorList>
            <person name="Varghese N."/>
            <person name="Submissions S."/>
        </authorList>
    </citation>
    <scope>NUCLEOTIDE SEQUENCE [LARGE SCALE GENOMIC DNA]</scope>
    <source>
        <strain evidence="5">JS23</strain>
    </source>
</reference>
<dbReference type="Proteomes" id="UP000243719">
    <property type="component" value="Unassembled WGS sequence"/>
</dbReference>
<gene>
    <name evidence="4" type="ORF">SAMN05216551_105169</name>
</gene>
<dbReference type="PANTHER" id="PTHR35936">
    <property type="entry name" value="MEMBRANE-BOUND LYTIC MUREIN TRANSGLYCOSYLASE F"/>
    <property type="match status" value="1"/>
</dbReference>
<dbReference type="CDD" id="cd01069">
    <property type="entry name" value="PBP2_PheC"/>
    <property type="match status" value="1"/>
</dbReference>
<evidence type="ECO:0000256" key="2">
    <source>
        <dbReference type="SAM" id="SignalP"/>
    </source>
</evidence>
<accession>A0A1H2PP70</accession>
<evidence type="ECO:0000256" key="1">
    <source>
        <dbReference type="ARBA" id="ARBA00022729"/>
    </source>
</evidence>
<proteinExistence type="predicted"/>
<dbReference type="PANTHER" id="PTHR35936:SF19">
    <property type="entry name" value="AMINO-ACID-BINDING PROTEIN YXEM-RELATED"/>
    <property type="match status" value="1"/>
</dbReference>
<dbReference type="AlphaFoldDB" id="A0A1H2PP70"/>
<dbReference type="STRING" id="1770053.SAMN05216551_105169"/>
<dbReference type="SMART" id="SM00062">
    <property type="entry name" value="PBPb"/>
    <property type="match status" value="1"/>
</dbReference>
<dbReference type="Gene3D" id="3.40.190.10">
    <property type="entry name" value="Periplasmic binding protein-like II"/>
    <property type="match status" value="2"/>
</dbReference>
<dbReference type="EMBL" id="FNLO01000005">
    <property type="protein sequence ID" value="SDV48533.1"/>
    <property type="molecule type" value="Genomic_DNA"/>
</dbReference>
<dbReference type="GO" id="GO:0016836">
    <property type="term" value="F:hydro-lyase activity"/>
    <property type="evidence" value="ECO:0007669"/>
    <property type="project" value="InterPro"/>
</dbReference>
<feature type="chain" id="PRO_5017193494" evidence="2">
    <location>
        <begin position="39"/>
        <end position="281"/>
    </location>
</feature>
<sequence length="281" mass="31005">MLKWLQRGSKRLQRAARPGAAAVVVGLLGAAIAAPAVAQGAGPTPGAPASRLNDIVQRGTLRICTTGDYKPYTYLRSDGRFEGIDIALAESLAQSLQVKPEFVKTSWKALTDDFIAKCDIAVGGVSVTLDRQRRAFFTQAYMVDGKTPVVRCGDVDKYQTVADINRPAVRTIVNPGGTNERFARRYFGQSNLTVYPDNVTIFRQIAEGKADVMVTDASETLYQHKLDPRLCSVHPEKPFEFSEKAFMLPQGDVIYQQYVDQWLHLLKETGGFSAITDSWLK</sequence>
<organism evidence="4 5">
    <name type="scientific">Chitinasiproducens palmae</name>
    <dbReference type="NCBI Taxonomy" id="1770053"/>
    <lineage>
        <taxon>Bacteria</taxon>
        <taxon>Pseudomonadati</taxon>
        <taxon>Pseudomonadota</taxon>
        <taxon>Betaproteobacteria</taxon>
        <taxon>Burkholderiales</taxon>
        <taxon>Burkholderiaceae</taxon>
        <taxon>Chitinasiproducens</taxon>
    </lineage>
</organism>